<dbReference type="AlphaFoldDB" id="A0A177BUF8"/>
<gene>
    <name evidence="2" type="ORF">CC84DRAFT_1158379</name>
</gene>
<accession>A0A177BUF8</accession>
<feature type="chain" id="PRO_5008057366" evidence="1">
    <location>
        <begin position="31"/>
        <end position="210"/>
    </location>
</feature>
<name>A0A177BUF8_9PLEO</name>
<protein>
    <submittedName>
        <fullName evidence="2">Uncharacterized protein</fullName>
    </submittedName>
</protein>
<dbReference type="PANTHER" id="PTHR35043:SF8">
    <property type="entry name" value="DUF4220 DOMAIN-CONTAINING PROTEIN"/>
    <property type="match status" value="1"/>
</dbReference>
<feature type="signal peptide" evidence="1">
    <location>
        <begin position="1"/>
        <end position="30"/>
    </location>
</feature>
<dbReference type="OrthoDB" id="9451547at2759"/>
<evidence type="ECO:0000313" key="3">
    <source>
        <dbReference type="Proteomes" id="UP000077069"/>
    </source>
</evidence>
<dbReference type="InParanoid" id="A0A177BUF8"/>
<keyword evidence="3" id="KW-1185">Reference proteome</keyword>
<sequence length="210" mass="23474">MSRVSSSSKLLTQFVLSIAICQSLISVSNAQYAGNNGGRFGIYGFKNGTLPHGNSYRVRGCVEQPNYRGSFDILWVSLVSIGISTYTMLYLNVPAPTDTWIQLVGRRVLWMILGIIRPEFPLNYAAGQWTRAKHSVKAFRDLGYKHTSSHTNEEMAGKQDWDLNPLDFVDENGSGYSANLQAFMKMPVIPPTCPIQRIPNDRFLTNPYGS</sequence>
<evidence type="ECO:0000256" key="1">
    <source>
        <dbReference type="SAM" id="SignalP"/>
    </source>
</evidence>
<evidence type="ECO:0000313" key="2">
    <source>
        <dbReference type="EMBL" id="OAF98775.1"/>
    </source>
</evidence>
<organism evidence="2 3">
    <name type="scientific">Paraphaeosphaeria sporulosa</name>
    <dbReference type="NCBI Taxonomy" id="1460663"/>
    <lineage>
        <taxon>Eukaryota</taxon>
        <taxon>Fungi</taxon>
        <taxon>Dikarya</taxon>
        <taxon>Ascomycota</taxon>
        <taxon>Pezizomycotina</taxon>
        <taxon>Dothideomycetes</taxon>
        <taxon>Pleosporomycetidae</taxon>
        <taxon>Pleosporales</taxon>
        <taxon>Massarineae</taxon>
        <taxon>Didymosphaeriaceae</taxon>
        <taxon>Paraphaeosphaeria</taxon>
    </lineage>
</organism>
<proteinExistence type="predicted"/>
<keyword evidence="1" id="KW-0732">Signal</keyword>
<dbReference type="STRING" id="1460663.A0A177BUF8"/>
<dbReference type="EMBL" id="KV441564">
    <property type="protein sequence ID" value="OAF98775.1"/>
    <property type="molecule type" value="Genomic_DNA"/>
</dbReference>
<dbReference type="PANTHER" id="PTHR35043">
    <property type="entry name" value="TRANSCRIPTION FACTOR DOMAIN-CONTAINING PROTEIN"/>
    <property type="match status" value="1"/>
</dbReference>
<dbReference type="RefSeq" id="XP_018029141.1">
    <property type="nucleotide sequence ID" value="XM_018177049.1"/>
</dbReference>
<reference evidence="2 3" key="1">
    <citation type="submission" date="2016-05" db="EMBL/GenBank/DDBJ databases">
        <title>Comparative analysis of secretome profiles of manganese(II)-oxidizing ascomycete fungi.</title>
        <authorList>
            <consortium name="DOE Joint Genome Institute"/>
            <person name="Zeiner C.A."/>
            <person name="Purvine S.O."/>
            <person name="Zink E.M."/>
            <person name="Wu S."/>
            <person name="Pasa-Tolic L."/>
            <person name="Chaput D.L."/>
            <person name="Haridas S."/>
            <person name="Grigoriev I.V."/>
            <person name="Santelli C.M."/>
            <person name="Hansel C.M."/>
        </authorList>
    </citation>
    <scope>NUCLEOTIDE SEQUENCE [LARGE SCALE GENOMIC DNA]</scope>
    <source>
        <strain evidence="2 3">AP3s5-JAC2a</strain>
    </source>
</reference>
<dbReference type="GeneID" id="28760535"/>
<dbReference type="Proteomes" id="UP000077069">
    <property type="component" value="Unassembled WGS sequence"/>
</dbReference>